<evidence type="ECO:0000313" key="1">
    <source>
        <dbReference type="EMBL" id="KRY65003.1"/>
    </source>
</evidence>
<dbReference type="Proteomes" id="UP000054632">
    <property type="component" value="Unassembled WGS sequence"/>
</dbReference>
<dbReference type="EMBL" id="JYDR01000239">
    <property type="protein sequence ID" value="KRY65003.1"/>
    <property type="molecule type" value="Genomic_DNA"/>
</dbReference>
<organism evidence="1 2">
    <name type="scientific">Trichinella pseudospiralis</name>
    <name type="common">Parasitic roundworm</name>
    <dbReference type="NCBI Taxonomy" id="6337"/>
    <lineage>
        <taxon>Eukaryota</taxon>
        <taxon>Metazoa</taxon>
        <taxon>Ecdysozoa</taxon>
        <taxon>Nematoda</taxon>
        <taxon>Enoplea</taxon>
        <taxon>Dorylaimia</taxon>
        <taxon>Trichinellida</taxon>
        <taxon>Trichinellidae</taxon>
        <taxon>Trichinella</taxon>
    </lineage>
</organism>
<proteinExistence type="predicted"/>
<accession>A0A0V1DU58</accession>
<name>A0A0V1DU58_TRIPS</name>
<gene>
    <name evidence="1" type="ORF">T4A_10145</name>
</gene>
<comment type="caution">
    <text evidence="1">The sequence shown here is derived from an EMBL/GenBank/DDBJ whole genome shotgun (WGS) entry which is preliminary data.</text>
</comment>
<evidence type="ECO:0000313" key="2">
    <source>
        <dbReference type="Proteomes" id="UP000054632"/>
    </source>
</evidence>
<sequence>MDRANGIFPPENEEEETKLPYKELDMKIRCGVRLVRKPQSLCYRLRSLP</sequence>
<protein>
    <submittedName>
        <fullName evidence="1">Uncharacterized protein</fullName>
    </submittedName>
</protein>
<dbReference type="AlphaFoldDB" id="A0A0V1DU58"/>
<reference evidence="1 2" key="1">
    <citation type="submission" date="2015-01" db="EMBL/GenBank/DDBJ databases">
        <title>Evolution of Trichinella species and genotypes.</title>
        <authorList>
            <person name="Korhonen P.K."/>
            <person name="Edoardo P."/>
            <person name="Giuseppe L.R."/>
            <person name="Gasser R.B."/>
        </authorList>
    </citation>
    <scope>NUCLEOTIDE SEQUENCE [LARGE SCALE GENOMIC DNA]</scope>
    <source>
        <strain evidence="1">ISS13</strain>
    </source>
</reference>